<proteinExistence type="predicted"/>
<evidence type="ECO:0000313" key="3">
    <source>
        <dbReference type="EMBL" id="TKA33117.1"/>
    </source>
</evidence>
<sequence length="481" mass="56129">MSDTAMSDIEKPSHEDISSRDKRRALKARNKRFNDLVEGLDKTSDCLPPEYVDTVLVGLKGAIENAQGSDSAVLSASRKLRDNFDRQIDSLETSTEKEADKLENKIVRLENKRELAFEKLNALDFRRNKYDMALSWVGDWQFSEKGASEAPRLWVKEDMNGSIIDRVVIKDTRMKRQRWKDKRNFFSKFPRPPHPNAREIPNEIVAMLALSSCEGLENPVIIRDWRMATKRKTYRIYMEYAPRGDLYQWMRRYRPSLPSPLESLTARFPDPTDEQIEQYDAEKEQHDEKVREFHAVRDTREREWLPEAWIWHCFESLEKAVVLMAQGTLAPDPPDPWEPIIHLDWKPSNVLEWEKDEDGDPEVLQEPNFRESTRNKYSKELRDLVLDCTKYEQSDRPTPVQVFDRVKQYFARQSAADPEGALRSAPKDDPIWNRPNFVLDFVKDDKWPLWGPLSSGDRVVEPCGRVGQYANAPSWAKAIKS</sequence>
<dbReference type="AlphaFoldDB" id="A0A4U0UD02"/>
<evidence type="ECO:0000313" key="4">
    <source>
        <dbReference type="Proteomes" id="UP000308549"/>
    </source>
</evidence>
<keyword evidence="4" id="KW-1185">Reference proteome</keyword>
<feature type="region of interest" description="Disordered" evidence="2">
    <location>
        <begin position="1"/>
        <end position="23"/>
    </location>
</feature>
<evidence type="ECO:0008006" key="5">
    <source>
        <dbReference type="Google" id="ProtNLM"/>
    </source>
</evidence>
<reference evidence="3 4" key="1">
    <citation type="submission" date="2017-03" db="EMBL/GenBank/DDBJ databases">
        <title>Genomes of endolithic fungi from Antarctica.</title>
        <authorList>
            <person name="Coleine C."/>
            <person name="Masonjones S."/>
            <person name="Stajich J.E."/>
        </authorList>
    </citation>
    <scope>NUCLEOTIDE SEQUENCE [LARGE SCALE GENOMIC DNA]</scope>
    <source>
        <strain evidence="3 4">CCFEE 6315</strain>
    </source>
</reference>
<accession>A0A4U0UD02</accession>
<comment type="caution">
    <text evidence="3">The sequence shown here is derived from an EMBL/GenBank/DDBJ whole genome shotgun (WGS) entry which is preliminary data.</text>
</comment>
<name>A0A4U0UD02_9PEZI</name>
<organism evidence="3 4">
    <name type="scientific">Salinomyces thailandicus</name>
    <dbReference type="NCBI Taxonomy" id="706561"/>
    <lineage>
        <taxon>Eukaryota</taxon>
        <taxon>Fungi</taxon>
        <taxon>Dikarya</taxon>
        <taxon>Ascomycota</taxon>
        <taxon>Pezizomycotina</taxon>
        <taxon>Dothideomycetes</taxon>
        <taxon>Dothideomycetidae</taxon>
        <taxon>Mycosphaerellales</taxon>
        <taxon>Teratosphaeriaceae</taxon>
        <taxon>Salinomyces</taxon>
    </lineage>
</organism>
<dbReference type="SUPFAM" id="SSF56112">
    <property type="entry name" value="Protein kinase-like (PK-like)"/>
    <property type="match status" value="1"/>
</dbReference>
<dbReference type="Proteomes" id="UP000308549">
    <property type="component" value="Unassembled WGS sequence"/>
</dbReference>
<keyword evidence="1" id="KW-0175">Coiled coil</keyword>
<evidence type="ECO:0000256" key="2">
    <source>
        <dbReference type="SAM" id="MobiDB-lite"/>
    </source>
</evidence>
<dbReference type="OrthoDB" id="310217at2759"/>
<evidence type="ECO:0000256" key="1">
    <source>
        <dbReference type="SAM" id="Coils"/>
    </source>
</evidence>
<dbReference type="InterPro" id="IPR011009">
    <property type="entry name" value="Kinase-like_dom_sf"/>
</dbReference>
<feature type="coiled-coil region" evidence="1">
    <location>
        <begin position="92"/>
        <end position="119"/>
    </location>
</feature>
<feature type="compositionally biased region" description="Basic and acidic residues" evidence="2">
    <location>
        <begin position="8"/>
        <end position="20"/>
    </location>
</feature>
<gene>
    <name evidence="3" type="ORF">B0A50_00670</name>
</gene>
<dbReference type="EMBL" id="NAJL01000003">
    <property type="protein sequence ID" value="TKA33117.1"/>
    <property type="molecule type" value="Genomic_DNA"/>
</dbReference>
<protein>
    <recommendedName>
        <fullName evidence="5">Protein kinase domain-containing protein</fullName>
    </recommendedName>
</protein>